<feature type="non-terminal residue" evidence="8">
    <location>
        <position position="203"/>
    </location>
</feature>
<dbReference type="GO" id="GO:0003676">
    <property type="term" value="F:nucleic acid binding"/>
    <property type="evidence" value="ECO:0007669"/>
    <property type="project" value="InterPro"/>
</dbReference>
<evidence type="ECO:0000256" key="3">
    <source>
        <dbReference type="ARBA" id="ARBA00022679"/>
    </source>
</evidence>
<reference evidence="8" key="1">
    <citation type="submission" date="2018-05" db="EMBL/GenBank/DDBJ databases">
        <authorList>
            <person name="Lanie J.A."/>
            <person name="Ng W.-L."/>
            <person name="Kazmierczak K.M."/>
            <person name="Andrzejewski T.M."/>
            <person name="Davidsen T.M."/>
            <person name="Wayne K.J."/>
            <person name="Tettelin H."/>
            <person name="Glass J.I."/>
            <person name="Rusch D."/>
            <person name="Podicherti R."/>
            <person name="Tsui H.-C.T."/>
            <person name="Winkler M.E."/>
        </authorList>
    </citation>
    <scope>NUCLEOTIDE SEQUENCE</scope>
</reference>
<dbReference type="PROSITE" id="PS00092">
    <property type="entry name" value="N6_MTASE"/>
    <property type="match status" value="1"/>
</dbReference>
<dbReference type="InterPro" id="IPR050320">
    <property type="entry name" value="N5-glutamine_MTase"/>
</dbReference>
<dbReference type="GO" id="GO:0102559">
    <property type="term" value="F:peptide chain release factor N(5)-glutamine methyltransferase activity"/>
    <property type="evidence" value="ECO:0007669"/>
    <property type="project" value="UniProtKB-EC"/>
</dbReference>
<accession>A0A381Z4T0</accession>
<dbReference type="EC" id="2.1.1.297" evidence="1"/>
<dbReference type="Pfam" id="PF17827">
    <property type="entry name" value="PrmC_N"/>
    <property type="match status" value="1"/>
</dbReference>
<evidence type="ECO:0000259" key="6">
    <source>
        <dbReference type="Pfam" id="PF05175"/>
    </source>
</evidence>
<dbReference type="InterPro" id="IPR029063">
    <property type="entry name" value="SAM-dependent_MTases_sf"/>
</dbReference>
<evidence type="ECO:0000256" key="5">
    <source>
        <dbReference type="ARBA" id="ARBA00048391"/>
    </source>
</evidence>
<protein>
    <recommendedName>
        <fullName evidence="1">peptide chain release factor N(5)-glutamine methyltransferase</fullName>
        <ecNumber evidence="1">2.1.1.297</ecNumber>
    </recommendedName>
</protein>
<dbReference type="Gene3D" id="3.40.50.150">
    <property type="entry name" value="Vaccinia Virus protein VP39"/>
    <property type="match status" value="1"/>
</dbReference>
<evidence type="ECO:0000256" key="4">
    <source>
        <dbReference type="ARBA" id="ARBA00022691"/>
    </source>
</evidence>
<evidence type="ECO:0000256" key="1">
    <source>
        <dbReference type="ARBA" id="ARBA00012771"/>
    </source>
</evidence>
<sequence length="203" mass="23227">MIAVREALSIGRKQLTKKGVNNSLFETKLLIKNILKISDEDLISTSEVFLSESQFETFQSFLERRKKSEPIAYILNKREFWKDSFYVNNSTLIPRPDSEIIIETVLNLIPNKDKKLKFADLGTGSGCLIISLLKEYKYSEGVGIDNSKEAIKVAEKNKNILSNNERLSFKLADFSTFKTTEFDVIVCNPPYVNKNDINNMQKN</sequence>
<dbReference type="EMBL" id="UINC01019815">
    <property type="protein sequence ID" value="SVA83813.1"/>
    <property type="molecule type" value="Genomic_DNA"/>
</dbReference>
<dbReference type="Gene3D" id="1.10.8.10">
    <property type="entry name" value="DNA helicase RuvA subunit, C-terminal domain"/>
    <property type="match status" value="1"/>
</dbReference>
<dbReference type="GO" id="GO:0005739">
    <property type="term" value="C:mitochondrion"/>
    <property type="evidence" value="ECO:0007669"/>
    <property type="project" value="TreeGrafter"/>
</dbReference>
<dbReference type="GO" id="GO:0032259">
    <property type="term" value="P:methylation"/>
    <property type="evidence" value="ECO:0007669"/>
    <property type="project" value="UniProtKB-KW"/>
</dbReference>
<feature type="domain" description="Release factor glutamine methyltransferase N-terminal" evidence="7">
    <location>
        <begin position="6"/>
        <end position="75"/>
    </location>
</feature>
<evidence type="ECO:0000259" key="7">
    <source>
        <dbReference type="Pfam" id="PF17827"/>
    </source>
</evidence>
<keyword evidence="2" id="KW-0489">Methyltransferase</keyword>
<dbReference type="PANTHER" id="PTHR18895:SF74">
    <property type="entry name" value="MTRF1L RELEASE FACTOR GLUTAMINE METHYLTRANSFERASE"/>
    <property type="match status" value="1"/>
</dbReference>
<name>A0A381Z4T0_9ZZZZ</name>
<dbReference type="InterPro" id="IPR040758">
    <property type="entry name" value="PrmC_N"/>
</dbReference>
<keyword evidence="3" id="KW-0808">Transferase</keyword>
<dbReference type="InterPro" id="IPR007848">
    <property type="entry name" value="Small_mtfrase_dom"/>
</dbReference>
<dbReference type="InterPro" id="IPR002052">
    <property type="entry name" value="DNA_methylase_N6_adenine_CS"/>
</dbReference>
<dbReference type="SUPFAM" id="SSF53335">
    <property type="entry name" value="S-adenosyl-L-methionine-dependent methyltransferases"/>
    <property type="match status" value="1"/>
</dbReference>
<evidence type="ECO:0000313" key="8">
    <source>
        <dbReference type="EMBL" id="SVA83813.1"/>
    </source>
</evidence>
<dbReference type="InterPro" id="IPR004556">
    <property type="entry name" value="HemK-like"/>
</dbReference>
<feature type="domain" description="Methyltransferase small" evidence="6">
    <location>
        <begin position="107"/>
        <end position="197"/>
    </location>
</feature>
<proteinExistence type="predicted"/>
<comment type="catalytic activity">
    <reaction evidence="5">
        <text>L-glutaminyl-[peptide chain release factor] + S-adenosyl-L-methionine = N(5)-methyl-L-glutaminyl-[peptide chain release factor] + S-adenosyl-L-homocysteine + H(+)</text>
        <dbReference type="Rhea" id="RHEA:42896"/>
        <dbReference type="Rhea" id="RHEA-COMP:10271"/>
        <dbReference type="Rhea" id="RHEA-COMP:10272"/>
        <dbReference type="ChEBI" id="CHEBI:15378"/>
        <dbReference type="ChEBI" id="CHEBI:30011"/>
        <dbReference type="ChEBI" id="CHEBI:57856"/>
        <dbReference type="ChEBI" id="CHEBI:59789"/>
        <dbReference type="ChEBI" id="CHEBI:61891"/>
        <dbReference type="EC" id="2.1.1.297"/>
    </reaction>
</comment>
<dbReference type="PANTHER" id="PTHR18895">
    <property type="entry name" value="HEMK METHYLTRANSFERASE"/>
    <property type="match status" value="1"/>
</dbReference>
<dbReference type="Pfam" id="PF05175">
    <property type="entry name" value="MTS"/>
    <property type="match status" value="1"/>
</dbReference>
<keyword evidence="4" id="KW-0949">S-adenosyl-L-methionine</keyword>
<gene>
    <name evidence="8" type="ORF">METZ01_LOCUS136667</name>
</gene>
<dbReference type="NCBIfam" id="TIGR00536">
    <property type="entry name" value="hemK_fam"/>
    <property type="match status" value="1"/>
</dbReference>
<dbReference type="AlphaFoldDB" id="A0A381Z4T0"/>
<organism evidence="8">
    <name type="scientific">marine metagenome</name>
    <dbReference type="NCBI Taxonomy" id="408172"/>
    <lineage>
        <taxon>unclassified sequences</taxon>
        <taxon>metagenomes</taxon>
        <taxon>ecological metagenomes</taxon>
    </lineage>
</organism>
<evidence type="ECO:0000256" key="2">
    <source>
        <dbReference type="ARBA" id="ARBA00022603"/>
    </source>
</evidence>
<dbReference type="CDD" id="cd02440">
    <property type="entry name" value="AdoMet_MTases"/>
    <property type="match status" value="1"/>
</dbReference>